<dbReference type="InterPro" id="IPR013106">
    <property type="entry name" value="Ig_V-set"/>
</dbReference>
<name>A0A667Y7U8_9TELE</name>
<dbReference type="InterPro" id="IPR007110">
    <property type="entry name" value="Ig-like_dom"/>
</dbReference>
<organism evidence="3 4">
    <name type="scientific">Myripristis murdjan</name>
    <name type="common">pinecone soldierfish</name>
    <dbReference type="NCBI Taxonomy" id="586833"/>
    <lineage>
        <taxon>Eukaryota</taxon>
        <taxon>Metazoa</taxon>
        <taxon>Chordata</taxon>
        <taxon>Craniata</taxon>
        <taxon>Vertebrata</taxon>
        <taxon>Euteleostomi</taxon>
        <taxon>Actinopterygii</taxon>
        <taxon>Neopterygii</taxon>
        <taxon>Teleostei</taxon>
        <taxon>Neoteleostei</taxon>
        <taxon>Acanthomorphata</taxon>
        <taxon>Holocentriformes</taxon>
        <taxon>Holocentridae</taxon>
        <taxon>Myripristis</taxon>
    </lineage>
</organism>
<accession>A0A667Y7U8</accession>
<dbReference type="SUPFAM" id="SSF48726">
    <property type="entry name" value="Immunoglobulin"/>
    <property type="match status" value="1"/>
</dbReference>
<dbReference type="PROSITE" id="PS50835">
    <property type="entry name" value="IG_LIKE"/>
    <property type="match status" value="1"/>
</dbReference>
<evidence type="ECO:0000256" key="1">
    <source>
        <dbReference type="ARBA" id="ARBA00023319"/>
    </source>
</evidence>
<dbReference type="GO" id="GO:0019815">
    <property type="term" value="C:B cell receptor complex"/>
    <property type="evidence" value="ECO:0007669"/>
    <property type="project" value="TreeGrafter"/>
</dbReference>
<dbReference type="GO" id="GO:0030183">
    <property type="term" value="P:B cell differentiation"/>
    <property type="evidence" value="ECO:0007669"/>
    <property type="project" value="TreeGrafter"/>
</dbReference>
<feature type="domain" description="Ig-like" evidence="2">
    <location>
        <begin position="14"/>
        <end position="118"/>
    </location>
</feature>
<keyword evidence="1" id="KW-0393">Immunoglobulin domain</keyword>
<dbReference type="Ensembl" id="ENSMMDT00005020710.1">
    <property type="protein sequence ID" value="ENSMMDP00005020234.1"/>
    <property type="gene ID" value="ENSMMDG00005009972.1"/>
</dbReference>
<protein>
    <recommendedName>
        <fullName evidence="2">Ig-like domain-containing protein</fullName>
    </recommendedName>
</protein>
<reference evidence="3" key="2">
    <citation type="submission" date="2025-08" db="UniProtKB">
        <authorList>
            <consortium name="Ensembl"/>
        </authorList>
    </citation>
    <scope>IDENTIFICATION</scope>
</reference>
<reference evidence="3" key="1">
    <citation type="submission" date="2019-06" db="EMBL/GenBank/DDBJ databases">
        <authorList>
            <consortium name="Wellcome Sanger Institute Data Sharing"/>
        </authorList>
    </citation>
    <scope>NUCLEOTIDE SEQUENCE [LARGE SCALE GENOMIC DNA]</scope>
</reference>
<reference evidence="3" key="3">
    <citation type="submission" date="2025-09" db="UniProtKB">
        <authorList>
            <consortium name="Ensembl"/>
        </authorList>
    </citation>
    <scope>IDENTIFICATION</scope>
</reference>
<proteinExistence type="predicted"/>
<dbReference type="GO" id="GO:0009897">
    <property type="term" value="C:external side of plasma membrane"/>
    <property type="evidence" value="ECO:0007669"/>
    <property type="project" value="TreeGrafter"/>
</dbReference>
<dbReference type="Proteomes" id="UP000472263">
    <property type="component" value="Chromosome 22"/>
</dbReference>
<dbReference type="InParanoid" id="A0A667Y7U8"/>
<dbReference type="Pfam" id="PF07686">
    <property type="entry name" value="V-set"/>
    <property type="match status" value="1"/>
</dbReference>
<keyword evidence="4" id="KW-1185">Reference proteome</keyword>
<evidence type="ECO:0000259" key="2">
    <source>
        <dbReference type="PROSITE" id="PS50835"/>
    </source>
</evidence>
<dbReference type="GeneTree" id="ENSGT00940000177059"/>
<dbReference type="AlphaFoldDB" id="A0A667Y7U8"/>
<evidence type="ECO:0000313" key="3">
    <source>
        <dbReference type="Ensembl" id="ENSMMDP00005020234.1"/>
    </source>
</evidence>
<dbReference type="Gene3D" id="2.60.40.10">
    <property type="entry name" value="Immunoglobulins"/>
    <property type="match status" value="1"/>
</dbReference>
<dbReference type="PANTHER" id="PTHR14334">
    <property type="entry name" value="B-CELL ANTIGEN RECEPTOR COMPLEX-ASSOCIATED PROTEIN"/>
    <property type="match status" value="1"/>
</dbReference>
<evidence type="ECO:0000313" key="4">
    <source>
        <dbReference type="Proteomes" id="UP000472263"/>
    </source>
</evidence>
<dbReference type="InterPro" id="IPR013783">
    <property type="entry name" value="Ig-like_fold"/>
</dbReference>
<dbReference type="GO" id="GO:0050853">
    <property type="term" value="P:B cell receptor signaling pathway"/>
    <property type="evidence" value="ECO:0007669"/>
    <property type="project" value="TreeGrafter"/>
</dbReference>
<dbReference type="InterPro" id="IPR036179">
    <property type="entry name" value="Ig-like_dom_sf"/>
</dbReference>
<sequence length="149" mass="16720">VCLSFFLSCVLSDNNLDVVQYPDVAVLEGETVHIHCCWTVDSTRVRVTWQKHQTETDERTIAETVIINKSKCRGSIQKEKSNCSALSLLNITRNDSGGYICKVTVVTDPPPGPRKRYSRHSQSQRDAIIHGIQRVKGKTWDCTDKSSAI</sequence>